<keyword evidence="2" id="KW-0547">Nucleotide-binding</keyword>
<evidence type="ECO:0000256" key="1">
    <source>
        <dbReference type="ARBA" id="ARBA00022679"/>
    </source>
</evidence>
<dbReference type="Pfam" id="PF00370">
    <property type="entry name" value="FGGY_N"/>
    <property type="match status" value="1"/>
</dbReference>
<sequence length="553" mass="59225">MGWFVIGVDFGTESGRAVVVDLRDGHVIGDASMEYPHAVMDERFLDGSRLPAEFALHHPQDYLDVLVTVVPAAMARAGIDGAEVVGLGIDATSCTVLPTLDDGTPLAFVAPFRTNPHAYAKVWKHHAAQPQARHFTAICEEQDPELLSEYGGVISSEWLVPKALEIFEKDRAVFDAAHRIIEVQDWLVWQLTGNELRNSGAAGYKACYRWERGSYASPELLEATAKGFSALMPKLDADLAHPGTRAGYLAEEWAERLGLHGRVAVPVGNMDAHGAVVAAGLTGPGPMLLVMGTSVCNMLMGEDKAPVPGISGAVFSGMLPDLWGYEAGQAGVGDVLNWYVRNMAPHAVHVEASARGISPHQVLIEQIMTDGSGADRPDLLALEWINGNRSVLVDADLSGLLLGLTMGTRAHDIYRTLIEAACFGQQIIIETFERHGIPITEIIACGGLASKNPVLMQTLADVTAREVKVTQIENLSALGAALHASVAAGSTAGGFDSLAEAAELGGGVATIYHPRPEAKPRIDHLMSVYRDLHQHFGVDHSTVMHGLKAKNYL</sequence>
<dbReference type="InterPro" id="IPR000577">
    <property type="entry name" value="Carb_kinase_FGGY"/>
</dbReference>
<dbReference type="InterPro" id="IPR043129">
    <property type="entry name" value="ATPase_NBD"/>
</dbReference>
<evidence type="ECO:0000256" key="6">
    <source>
        <dbReference type="ARBA" id="ARBA00023277"/>
    </source>
</evidence>
<name>A0A7H0H479_9ACTN</name>
<dbReference type="EMBL" id="CP060789">
    <property type="protein sequence ID" value="QNP55345.1"/>
    <property type="molecule type" value="Genomic_DNA"/>
</dbReference>
<dbReference type="PANTHER" id="PTHR43435">
    <property type="entry name" value="RIBULOKINASE"/>
    <property type="match status" value="1"/>
</dbReference>
<keyword evidence="5" id="KW-0054">Arabinose catabolism</keyword>
<keyword evidence="3 9" id="KW-0418">Kinase</keyword>
<evidence type="ECO:0000256" key="4">
    <source>
        <dbReference type="ARBA" id="ARBA00022840"/>
    </source>
</evidence>
<dbReference type="GO" id="GO:0005737">
    <property type="term" value="C:cytoplasm"/>
    <property type="evidence" value="ECO:0007669"/>
    <property type="project" value="TreeGrafter"/>
</dbReference>
<evidence type="ECO:0000259" key="7">
    <source>
        <dbReference type="Pfam" id="PF00370"/>
    </source>
</evidence>
<evidence type="ECO:0000313" key="9">
    <source>
        <dbReference type="EMBL" id="QNP55345.1"/>
    </source>
</evidence>
<dbReference type="EC" id="2.7.1.16" evidence="9"/>
<dbReference type="CDD" id="cd07781">
    <property type="entry name" value="ASKHA_NBD_FGGY_L-RBK"/>
    <property type="match status" value="1"/>
</dbReference>
<evidence type="ECO:0000256" key="5">
    <source>
        <dbReference type="ARBA" id="ARBA00022935"/>
    </source>
</evidence>
<dbReference type="InterPro" id="IPR018484">
    <property type="entry name" value="FGGY_N"/>
</dbReference>
<dbReference type="GO" id="GO:0019150">
    <property type="term" value="F:D-ribulokinase activity"/>
    <property type="evidence" value="ECO:0007669"/>
    <property type="project" value="TreeGrafter"/>
</dbReference>
<dbReference type="GO" id="GO:0008741">
    <property type="term" value="F:ribulokinase activity"/>
    <property type="evidence" value="ECO:0007669"/>
    <property type="project" value="UniProtKB-EC"/>
</dbReference>
<dbReference type="PANTHER" id="PTHR43435:SF4">
    <property type="entry name" value="FGGY CARBOHYDRATE KINASE DOMAIN-CONTAINING PROTEIN"/>
    <property type="match status" value="1"/>
</dbReference>
<accession>A0A7H0H479</accession>
<keyword evidence="6" id="KW-0119">Carbohydrate metabolism</keyword>
<dbReference type="KEGG" id="tdf:H9L22_14155"/>
<reference evidence="9 10" key="1">
    <citation type="submission" date="2020-08" db="EMBL/GenBank/DDBJ databases">
        <title>Genome sequence of Tessaracoccus defluvii JCM 17540T.</title>
        <authorList>
            <person name="Hyun D.-W."/>
            <person name="Bae J.-W."/>
        </authorList>
    </citation>
    <scope>NUCLEOTIDE SEQUENCE [LARGE SCALE GENOMIC DNA]</scope>
    <source>
        <strain evidence="9 10">JCM 17540</strain>
    </source>
</reference>
<evidence type="ECO:0000313" key="10">
    <source>
        <dbReference type="Proteomes" id="UP000516117"/>
    </source>
</evidence>
<dbReference type="GO" id="GO:0005524">
    <property type="term" value="F:ATP binding"/>
    <property type="evidence" value="ECO:0007669"/>
    <property type="project" value="UniProtKB-KW"/>
</dbReference>
<keyword evidence="4" id="KW-0067">ATP-binding</keyword>
<dbReference type="Proteomes" id="UP000516117">
    <property type="component" value="Chromosome"/>
</dbReference>
<dbReference type="SUPFAM" id="SSF53067">
    <property type="entry name" value="Actin-like ATPase domain"/>
    <property type="match status" value="2"/>
</dbReference>
<dbReference type="PIRSF" id="PIRSF000538">
    <property type="entry name" value="GlpK"/>
    <property type="match status" value="1"/>
</dbReference>
<keyword evidence="10" id="KW-1185">Reference proteome</keyword>
<dbReference type="InterPro" id="IPR005929">
    <property type="entry name" value="Ribulokinase"/>
</dbReference>
<feature type="domain" description="Carbohydrate kinase FGGY N-terminal" evidence="7">
    <location>
        <begin position="5"/>
        <end position="276"/>
    </location>
</feature>
<dbReference type="GO" id="GO:0019569">
    <property type="term" value="P:L-arabinose catabolic process to D-xylulose 5-phosphate"/>
    <property type="evidence" value="ECO:0007669"/>
    <property type="project" value="InterPro"/>
</dbReference>
<keyword evidence="1 9" id="KW-0808">Transferase</keyword>
<feature type="domain" description="Carbohydrate kinase FGGY C-terminal" evidence="8">
    <location>
        <begin position="288"/>
        <end position="488"/>
    </location>
</feature>
<gene>
    <name evidence="9" type="ORF">H9L22_14155</name>
</gene>
<organism evidence="9 10">
    <name type="scientific">Tessaracoccus defluvii</name>
    <dbReference type="NCBI Taxonomy" id="1285901"/>
    <lineage>
        <taxon>Bacteria</taxon>
        <taxon>Bacillati</taxon>
        <taxon>Actinomycetota</taxon>
        <taxon>Actinomycetes</taxon>
        <taxon>Propionibacteriales</taxon>
        <taxon>Propionibacteriaceae</taxon>
        <taxon>Tessaracoccus</taxon>
    </lineage>
</organism>
<evidence type="ECO:0000256" key="2">
    <source>
        <dbReference type="ARBA" id="ARBA00022741"/>
    </source>
</evidence>
<evidence type="ECO:0000256" key="3">
    <source>
        <dbReference type="ARBA" id="ARBA00022777"/>
    </source>
</evidence>
<dbReference type="AlphaFoldDB" id="A0A7H0H479"/>
<proteinExistence type="predicted"/>
<evidence type="ECO:0000259" key="8">
    <source>
        <dbReference type="Pfam" id="PF02782"/>
    </source>
</evidence>
<dbReference type="InterPro" id="IPR018485">
    <property type="entry name" value="FGGY_C"/>
</dbReference>
<dbReference type="Gene3D" id="3.30.420.40">
    <property type="match status" value="2"/>
</dbReference>
<dbReference type="RefSeq" id="WP_187720478.1">
    <property type="nucleotide sequence ID" value="NZ_BAABBL010000011.1"/>
</dbReference>
<dbReference type="NCBIfam" id="NF003154">
    <property type="entry name" value="PRK04123.1"/>
    <property type="match status" value="1"/>
</dbReference>
<protein>
    <submittedName>
        <fullName evidence="9">Ribulokinase</fullName>
        <ecNumber evidence="9">2.7.1.16</ecNumber>
    </submittedName>
</protein>
<dbReference type="Pfam" id="PF02782">
    <property type="entry name" value="FGGY_C"/>
    <property type="match status" value="1"/>
</dbReference>